<dbReference type="PANTHER" id="PTHR10380">
    <property type="entry name" value="CUTICLE PROTEIN"/>
    <property type="match status" value="1"/>
</dbReference>
<feature type="region of interest" description="Disordered" evidence="2">
    <location>
        <begin position="116"/>
        <end position="185"/>
    </location>
</feature>
<evidence type="ECO:0000256" key="2">
    <source>
        <dbReference type="SAM" id="MobiDB-lite"/>
    </source>
</evidence>
<reference evidence="4" key="2">
    <citation type="submission" date="2018-07" db="EMBL/GenBank/DDBJ databases">
        <authorList>
            <person name="Mckenzie S.K."/>
            <person name="Kronauer D.J.C."/>
        </authorList>
    </citation>
    <scope>NUCLEOTIDE SEQUENCE</scope>
    <source>
        <strain evidence="4">Clonal line C1</strain>
    </source>
</reference>
<accession>A0A3L8DHH3</accession>
<reference evidence="4" key="1">
    <citation type="journal article" date="2018" name="Genome Res.">
        <title>The genomic architecture and molecular evolution of ant odorant receptors.</title>
        <authorList>
            <person name="McKenzie S.K."/>
            <person name="Kronauer D.J.C."/>
        </authorList>
    </citation>
    <scope>NUCLEOTIDE SEQUENCE [LARGE SCALE GENOMIC DNA]</scope>
    <source>
        <strain evidence="4">Clonal line C1</strain>
    </source>
</reference>
<evidence type="ECO:0000256" key="1">
    <source>
        <dbReference type="PROSITE-ProRule" id="PRU00497"/>
    </source>
</evidence>
<dbReference type="AlphaFoldDB" id="A0A3L8DHH3"/>
<dbReference type="PROSITE" id="PS51155">
    <property type="entry name" value="CHIT_BIND_RR_2"/>
    <property type="match status" value="1"/>
</dbReference>
<evidence type="ECO:0000313" key="4">
    <source>
        <dbReference type="EMBL" id="RLU19298.1"/>
    </source>
</evidence>
<name>A0A3L8DHH3_OOCBI</name>
<comment type="caution">
    <text evidence="4">The sequence shown here is derived from an EMBL/GenBank/DDBJ whole genome shotgun (WGS) entry which is preliminary data.</text>
</comment>
<evidence type="ECO:0008006" key="5">
    <source>
        <dbReference type="Google" id="ProtNLM"/>
    </source>
</evidence>
<sequence length="350" mass="37445">MTEVRFQLLLVLCLIATGLARPPVFLSYQDSLGQYSFGYSAPGSARSEVRTSDGATRGTYSYVDETGVIQTAQYVAGVNGFRVTATNLPQAPLPVQDTPEVMAARVAHLQALEMATRRDEQAHSHGEHRENAQERKIEGNQDDGNLDKTQEQPEAKSAQDLLKAEQQDSEVDNTGNLEPQKENDETLQAIATKSGVDKKSEKNLQGIRIQESSGRATQEIIVGANIPAIPLISSHVLLPQALGQHAVPVFRISHGNHEIEPSAIPESSIAQGASGVITPAATTLQSGGTSIEGATTPIKTGPQTQRANVQAQIANTVIAPLSVIPLSSAHSSFIRYVSPASLHYVTYNVL</sequence>
<feature type="chain" id="PRO_5018069520" description="Cuticle protein 6" evidence="3">
    <location>
        <begin position="21"/>
        <end position="350"/>
    </location>
</feature>
<dbReference type="Pfam" id="PF00379">
    <property type="entry name" value="Chitin_bind_4"/>
    <property type="match status" value="1"/>
</dbReference>
<dbReference type="InterPro" id="IPR050468">
    <property type="entry name" value="Cuticle_Struct_Prot"/>
</dbReference>
<proteinExistence type="predicted"/>
<dbReference type="Proteomes" id="UP000279307">
    <property type="component" value="Chromosome 8"/>
</dbReference>
<dbReference type="OrthoDB" id="6515429at2759"/>
<feature type="compositionally biased region" description="Basic and acidic residues" evidence="2">
    <location>
        <begin position="116"/>
        <end position="154"/>
    </location>
</feature>
<dbReference type="PANTHER" id="PTHR10380:SF196">
    <property type="entry name" value="CUTICULAR PROTEIN 72EA"/>
    <property type="match status" value="1"/>
</dbReference>
<keyword evidence="3" id="KW-0732">Signal</keyword>
<dbReference type="InterPro" id="IPR000618">
    <property type="entry name" value="Insect_cuticle"/>
</dbReference>
<organism evidence="4">
    <name type="scientific">Ooceraea biroi</name>
    <name type="common">Clonal raider ant</name>
    <name type="synonym">Cerapachys biroi</name>
    <dbReference type="NCBI Taxonomy" id="2015173"/>
    <lineage>
        <taxon>Eukaryota</taxon>
        <taxon>Metazoa</taxon>
        <taxon>Ecdysozoa</taxon>
        <taxon>Arthropoda</taxon>
        <taxon>Hexapoda</taxon>
        <taxon>Insecta</taxon>
        <taxon>Pterygota</taxon>
        <taxon>Neoptera</taxon>
        <taxon>Endopterygota</taxon>
        <taxon>Hymenoptera</taxon>
        <taxon>Apocrita</taxon>
        <taxon>Aculeata</taxon>
        <taxon>Formicoidea</taxon>
        <taxon>Formicidae</taxon>
        <taxon>Dorylinae</taxon>
        <taxon>Ooceraea</taxon>
    </lineage>
</organism>
<dbReference type="GO" id="GO:0062129">
    <property type="term" value="C:chitin-based extracellular matrix"/>
    <property type="evidence" value="ECO:0007669"/>
    <property type="project" value="TreeGrafter"/>
</dbReference>
<feature type="signal peptide" evidence="3">
    <location>
        <begin position="1"/>
        <end position="20"/>
    </location>
</feature>
<dbReference type="EMBL" id="QOIP01000008">
    <property type="protein sequence ID" value="RLU19298.1"/>
    <property type="molecule type" value="Genomic_DNA"/>
</dbReference>
<keyword evidence="1" id="KW-0193">Cuticle</keyword>
<evidence type="ECO:0000256" key="3">
    <source>
        <dbReference type="SAM" id="SignalP"/>
    </source>
</evidence>
<dbReference type="GO" id="GO:0008010">
    <property type="term" value="F:structural constituent of chitin-based larval cuticle"/>
    <property type="evidence" value="ECO:0007669"/>
    <property type="project" value="TreeGrafter"/>
</dbReference>
<gene>
    <name evidence="4" type="ORF">DMN91_007855</name>
</gene>
<protein>
    <recommendedName>
        <fullName evidence="5">Cuticle protein 6</fullName>
    </recommendedName>
</protein>